<dbReference type="AlphaFoldDB" id="A0A1Z4GG66"/>
<dbReference type="EMBL" id="AP018174">
    <property type="protein sequence ID" value="BAY16328.1"/>
    <property type="molecule type" value="Genomic_DNA"/>
</dbReference>
<keyword evidence="3" id="KW-1185">Reference proteome</keyword>
<organism evidence="2 3">
    <name type="scientific">Anabaenopsis circularis NIES-21</name>
    <dbReference type="NCBI Taxonomy" id="1085406"/>
    <lineage>
        <taxon>Bacteria</taxon>
        <taxon>Bacillati</taxon>
        <taxon>Cyanobacteriota</taxon>
        <taxon>Cyanophyceae</taxon>
        <taxon>Nostocales</taxon>
        <taxon>Nodulariaceae</taxon>
        <taxon>Anabaenopsis</taxon>
    </lineage>
</organism>
<proteinExistence type="predicted"/>
<evidence type="ECO:0000313" key="3">
    <source>
        <dbReference type="Proteomes" id="UP000218287"/>
    </source>
</evidence>
<feature type="region of interest" description="Disordered" evidence="1">
    <location>
        <begin position="39"/>
        <end position="58"/>
    </location>
</feature>
<accession>A0A1Z4GG66</accession>
<reference evidence="2 3" key="1">
    <citation type="submission" date="2017-06" db="EMBL/GenBank/DDBJ databases">
        <title>Genome sequencing of cyanobaciteial culture collection at National Institute for Environmental Studies (NIES).</title>
        <authorList>
            <person name="Hirose Y."/>
            <person name="Shimura Y."/>
            <person name="Fujisawa T."/>
            <person name="Nakamura Y."/>
            <person name="Kawachi M."/>
        </authorList>
    </citation>
    <scope>NUCLEOTIDE SEQUENCE [LARGE SCALE GENOMIC DNA]</scope>
    <source>
        <strain evidence="2 3">NIES-21</strain>
    </source>
</reference>
<gene>
    <name evidence="2" type="ORF">NIES21_21540</name>
</gene>
<dbReference type="NCBIfam" id="NF033521">
    <property type="entry name" value="lasso_leader_L3"/>
    <property type="match status" value="1"/>
</dbReference>
<name>A0A1Z4GG66_9CYAN</name>
<dbReference type="NCBIfam" id="NF033528">
    <property type="entry name" value="lasso_cyano"/>
    <property type="match status" value="1"/>
</dbReference>
<protein>
    <submittedName>
        <fullName evidence="2">Uncharacterized protein</fullName>
    </submittedName>
</protein>
<dbReference type="Proteomes" id="UP000218287">
    <property type="component" value="Chromosome"/>
</dbReference>
<evidence type="ECO:0000256" key="1">
    <source>
        <dbReference type="SAM" id="MobiDB-lite"/>
    </source>
</evidence>
<sequence length="58" mass="6122">MKKAYEAPKLTNYGSVQNVTNAFGRPGVKDSFQIGGQTFPAPGDITGSRDGVVVPVPR</sequence>
<evidence type="ECO:0000313" key="2">
    <source>
        <dbReference type="EMBL" id="BAY16328.1"/>
    </source>
</evidence>